<feature type="domain" description="Methionyl/Leucyl tRNA synthetase" evidence="13">
    <location>
        <begin position="56"/>
        <end position="191"/>
    </location>
</feature>
<dbReference type="InterPro" id="IPR001412">
    <property type="entry name" value="aa-tRNA-synth_I_CS"/>
</dbReference>
<dbReference type="KEGG" id="mbah:HYN46_04900"/>
<dbReference type="Gene3D" id="3.40.50.620">
    <property type="entry name" value="HUPs"/>
    <property type="match status" value="2"/>
</dbReference>
<reference evidence="15 16" key="1">
    <citation type="submission" date="2018-07" db="EMBL/GenBank/DDBJ databases">
        <title>Genome sequencing of Moraxellaceae gen. HYN0046.</title>
        <authorList>
            <person name="Kim M."/>
            <person name="Yi H."/>
        </authorList>
    </citation>
    <scope>NUCLEOTIDE SEQUENCE [LARGE SCALE GENOMIC DNA]</scope>
    <source>
        <strain evidence="15 16">HYN0046</strain>
    </source>
</reference>
<feature type="binding site" evidence="9">
    <location>
        <position position="641"/>
    </location>
    <ligand>
        <name>ATP</name>
        <dbReference type="ChEBI" id="CHEBI:30616"/>
    </ligand>
</feature>
<comment type="subcellular location">
    <subcellularLocation>
        <location evidence="9">Cytoplasm</location>
    </subcellularLocation>
</comment>
<evidence type="ECO:0000256" key="10">
    <source>
        <dbReference type="RuleBase" id="RU363035"/>
    </source>
</evidence>
<sequence length="880" mass="98776">MTDTVLTPNQNTQTLSQATPVEYQPSEIEPRIQADWHARQSFAVSNTPDQSKKNRYILSMFPYPSGKLHMGHVRNYTIGDVISRFYRLKGENVLQPMGWDAFGLPAENAAIAHQVAPAKWTFENIDYMRNQLKSLGLSVDWNREIATCTPEYYRWEQWLFVQLYKKGLIYRKLSTVNWDPVDQTVLANEQVIDGRGWRSGALVEKRDIPMYYFRITDYAQELLDDLDTLTDWPPQVVAMQKNWIGRSTGMDLTFPSEHGNLTVYTTRPDTFMGVTYVAVAAEHPLAVKAAENNPALKAFNDECRMGSVAEADLATAEKKGMATGLFVQHPITGENIPVWVANYVLMSYGSGAVMAVPAHDERDFEFAQKYHLPIKQVIQAPEDFDTVNSAYTERGILINSGELDGLDFDGAFAKLLEKLEPQDQAEGRVQFRLRDWGVSRQRYWGCPIPMINCPSCGQVPVPEDQLPVVLPTDVVPDGSGNPLVKMPSFYETTCPNCGQAAKRETDTLDTFVESSWYYARYASPEYQNGLVDPQAAQSWLPVDQYVGGVEHAILHLLYARFFHKLMRDEGVVQGNEPFTRLLTQGMVLADTFYREDDAGKKTWINPADVTLEKDERSRILSATLTADGLPVIIGGMEKMSKSKNNGVDPQAIIDKFGADTARIFMMFAAPPDQSLEWSDAGVEGSNRFLKRVWRQTTQHLESVQTDLSSLALNSNIALSESTRDLRRKLHETIQKIADDIERRQSFNTAIAALMELSNAIGKFEAKDQNDQIVEREALIGLLIMLAPFAPHLAQDLLSKFNIDVTTALFPAVDESALVRASQTIMVQINGKLRGKLDVALDIGDEELKALAKALPDIQKFLTSTPKKEIVVKNRLVNLVL</sequence>
<dbReference type="PANTHER" id="PTHR43740:SF2">
    <property type="entry name" value="LEUCINE--TRNA LIGASE, MITOCHONDRIAL"/>
    <property type="match status" value="1"/>
</dbReference>
<keyword evidence="7 9" id="KW-0030">Aminoacyl-tRNA synthetase</keyword>
<dbReference type="CDD" id="cd00812">
    <property type="entry name" value="LeuRS_core"/>
    <property type="match status" value="1"/>
</dbReference>
<evidence type="ECO:0000256" key="8">
    <source>
        <dbReference type="ARBA" id="ARBA00047469"/>
    </source>
</evidence>
<keyword evidence="6 9" id="KW-0648">Protein biosynthesis</keyword>
<evidence type="ECO:0000259" key="13">
    <source>
        <dbReference type="Pfam" id="PF09334"/>
    </source>
</evidence>
<dbReference type="EC" id="6.1.1.4" evidence="9"/>
<keyword evidence="3 9" id="KW-0436">Ligase</keyword>
<dbReference type="Pfam" id="PF00133">
    <property type="entry name" value="tRNA-synt_1"/>
    <property type="match status" value="2"/>
</dbReference>
<evidence type="ECO:0000259" key="12">
    <source>
        <dbReference type="Pfam" id="PF08264"/>
    </source>
</evidence>
<dbReference type="FunFam" id="3.90.740.10:FF:000012">
    <property type="entry name" value="Leucine--tRNA ligase"/>
    <property type="match status" value="1"/>
</dbReference>
<dbReference type="InterPro" id="IPR015413">
    <property type="entry name" value="Methionyl/Leucyl_tRNA_Synth"/>
</dbReference>
<dbReference type="PROSITE" id="PS00178">
    <property type="entry name" value="AA_TRNA_LIGASE_I"/>
    <property type="match status" value="1"/>
</dbReference>
<dbReference type="InterPro" id="IPR002302">
    <property type="entry name" value="Leu-tRNA-ligase"/>
</dbReference>
<dbReference type="EMBL" id="CP031222">
    <property type="protein sequence ID" value="AXI02235.1"/>
    <property type="molecule type" value="Genomic_DNA"/>
</dbReference>
<feature type="domain" description="Aminoacyl-tRNA synthetase class Ia" evidence="11">
    <location>
        <begin position="433"/>
        <end position="590"/>
    </location>
</feature>
<dbReference type="FunFam" id="1.10.730.10:FF:000003">
    <property type="entry name" value="Leucine--tRNA ligase"/>
    <property type="match status" value="1"/>
</dbReference>
<evidence type="ECO:0000256" key="5">
    <source>
        <dbReference type="ARBA" id="ARBA00022840"/>
    </source>
</evidence>
<keyword evidence="16" id="KW-1185">Reference proteome</keyword>
<dbReference type="Proteomes" id="UP000253940">
    <property type="component" value="Chromosome"/>
</dbReference>
<feature type="domain" description="Methionyl/Valyl/Leucyl/Isoleucyl-tRNA synthetase anticodon-binding" evidence="12">
    <location>
        <begin position="723"/>
        <end position="841"/>
    </location>
</feature>
<dbReference type="AlphaFoldDB" id="A0A345P4M6"/>
<proteinExistence type="inferred from homology"/>
<dbReference type="SUPFAM" id="SSF47323">
    <property type="entry name" value="Anticodon-binding domain of a subclass of class I aminoacyl-tRNA synthetases"/>
    <property type="match status" value="1"/>
</dbReference>
<evidence type="ECO:0000256" key="2">
    <source>
        <dbReference type="ARBA" id="ARBA00022490"/>
    </source>
</evidence>
<dbReference type="InterPro" id="IPR013155">
    <property type="entry name" value="M/V/L/I-tRNA-synth_anticd-bd"/>
</dbReference>
<name>A0A345P4M6_9GAMM</name>
<dbReference type="FunFam" id="3.40.50.620:FF:000124">
    <property type="entry name" value="Leucine--tRNA ligase"/>
    <property type="match status" value="1"/>
</dbReference>
<evidence type="ECO:0000256" key="1">
    <source>
        <dbReference type="ARBA" id="ARBA00005594"/>
    </source>
</evidence>
<keyword evidence="2 9" id="KW-0963">Cytoplasm</keyword>
<comment type="catalytic activity">
    <reaction evidence="8 9">
        <text>tRNA(Leu) + L-leucine + ATP = L-leucyl-tRNA(Leu) + AMP + diphosphate</text>
        <dbReference type="Rhea" id="RHEA:11688"/>
        <dbReference type="Rhea" id="RHEA-COMP:9613"/>
        <dbReference type="Rhea" id="RHEA-COMP:9622"/>
        <dbReference type="ChEBI" id="CHEBI:30616"/>
        <dbReference type="ChEBI" id="CHEBI:33019"/>
        <dbReference type="ChEBI" id="CHEBI:57427"/>
        <dbReference type="ChEBI" id="CHEBI:78442"/>
        <dbReference type="ChEBI" id="CHEBI:78494"/>
        <dbReference type="ChEBI" id="CHEBI:456215"/>
        <dbReference type="EC" id="6.1.1.4"/>
    </reaction>
</comment>
<dbReference type="Gene3D" id="3.10.20.590">
    <property type="match status" value="1"/>
</dbReference>
<dbReference type="InterPro" id="IPR009080">
    <property type="entry name" value="tRNAsynth_Ia_anticodon-bd"/>
</dbReference>
<feature type="domain" description="Leucyl-tRNA synthetase editing" evidence="14">
    <location>
        <begin position="241"/>
        <end position="419"/>
    </location>
</feature>
<evidence type="ECO:0000313" key="15">
    <source>
        <dbReference type="EMBL" id="AXI02235.1"/>
    </source>
</evidence>
<dbReference type="OrthoDB" id="9810365at2"/>
<evidence type="ECO:0000259" key="11">
    <source>
        <dbReference type="Pfam" id="PF00133"/>
    </source>
</evidence>
<dbReference type="InterPro" id="IPR009008">
    <property type="entry name" value="Val/Leu/Ile-tRNA-synth_edit"/>
</dbReference>
<dbReference type="PRINTS" id="PR00985">
    <property type="entry name" value="TRNASYNTHLEU"/>
</dbReference>
<evidence type="ECO:0000256" key="6">
    <source>
        <dbReference type="ARBA" id="ARBA00022917"/>
    </source>
</evidence>
<evidence type="ECO:0000259" key="14">
    <source>
        <dbReference type="Pfam" id="PF13603"/>
    </source>
</evidence>
<evidence type="ECO:0000256" key="4">
    <source>
        <dbReference type="ARBA" id="ARBA00022741"/>
    </source>
</evidence>
<dbReference type="HAMAP" id="MF_00049_B">
    <property type="entry name" value="Leu_tRNA_synth_B"/>
    <property type="match status" value="1"/>
</dbReference>
<dbReference type="InterPro" id="IPR002300">
    <property type="entry name" value="aa-tRNA-synth_Ia"/>
</dbReference>
<comment type="similarity">
    <text evidence="1 9 10">Belongs to the class-I aminoacyl-tRNA synthetase family.</text>
</comment>
<dbReference type="GO" id="GO:0002161">
    <property type="term" value="F:aminoacyl-tRNA deacylase activity"/>
    <property type="evidence" value="ECO:0007669"/>
    <property type="project" value="InterPro"/>
</dbReference>
<dbReference type="Gene3D" id="1.10.730.10">
    <property type="entry name" value="Isoleucyl-tRNA Synthetase, Domain 1"/>
    <property type="match status" value="1"/>
</dbReference>
<dbReference type="FunFam" id="2.20.28.290:FF:000001">
    <property type="entry name" value="Leucine--tRNA ligase"/>
    <property type="match status" value="1"/>
</dbReference>
<dbReference type="PANTHER" id="PTHR43740">
    <property type="entry name" value="LEUCYL-TRNA SYNTHETASE"/>
    <property type="match status" value="1"/>
</dbReference>
<dbReference type="Pfam" id="PF13603">
    <property type="entry name" value="tRNA-synt_1_2"/>
    <property type="match status" value="1"/>
</dbReference>
<evidence type="ECO:0000256" key="3">
    <source>
        <dbReference type="ARBA" id="ARBA00022598"/>
    </source>
</evidence>
<accession>A0A345P4M6</accession>
<dbReference type="InterPro" id="IPR025709">
    <property type="entry name" value="Leu_tRNA-synth_edit"/>
</dbReference>
<dbReference type="CDD" id="cd07958">
    <property type="entry name" value="Anticodon_Ia_Leu_BEm"/>
    <property type="match status" value="1"/>
</dbReference>
<dbReference type="Pfam" id="PF09334">
    <property type="entry name" value="tRNA-synt_1g"/>
    <property type="match status" value="1"/>
</dbReference>
<dbReference type="FunFam" id="3.40.50.620:FF:000003">
    <property type="entry name" value="Leucine--tRNA ligase"/>
    <property type="match status" value="1"/>
</dbReference>
<dbReference type="Gene3D" id="2.20.28.290">
    <property type="match status" value="1"/>
</dbReference>
<keyword evidence="5 9" id="KW-0067">ATP-binding</keyword>
<dbReference type="SUPFAM" id="SSF52374">
    <property type="entry name" value="Nucleotidylyl transferase"/>
    <property type="match status" value="1"/>
</dbReference>
<organism evidence="15 16">
    <name type="scientific">Aquirhabdus parva</name>
    <dbReference type="NCBI Taxonomy" id="2283318"/>
    <lineage>
        <taxon>Bacteria</taxon>
        <taxon>Pseudomonadati</taxon>
        <taxon>Pseudomonadota</taxon>
        <taxon>Gammaproteobacteria</taxon>
        <taxon>Moraxellales</taxon>
        <taxon>Moraxellaceae</taxon>
        <taxon>Aquirhabdus</taxon>
    </lineage>
</organism>
<dbReference type="RefSeq" id="WP_114898345.1">
    <property type="nucleotide sequence ID" value="NZ_CP031222.1"/>
</dbReference>
<dbReference type="SUPFAM" id="SSF50677">
    <property type="entry name" value="ValRS/IleRS/LeuRS editing domain"/>
    <property type="match status" value="1"/>
</dbReference>
<dbReference type="GO" id="GO:0005524">
    <property type="term" value="F:ATP binding"/>
    <property type="evidence" value="ECO:0007669"/>
    <property type="project" value="UniProtKB-UniRule"/>
</dbReference>
<dbReference type="InterPro" id="IPR014729">
    <property type="entry name" value="Rossmann-like_a/b/a_fold"/>
</dbReference>
<dbReference type="GO" id="GO:0006429">
    <property type="term" value="P:leucyl-tRNA aminoacylation"/>
    <property type="evidence" value="ECO:0007669"/>
    <property type="project" value="UniProtKB-UniRule"/>
</dbReference>
<evidence type="ECO:0000256" key="9">
    <source>
        <dbReference type="HAMAP-Rule" id="MF_00049"/>
    </source>
</evidence>
<dbReference type="GO" id="GO:0004823">
    <property type="term" value="F:leucine-tRNA ligase activity"/>
    <property type="evidence" value="ECO:0007669"/>
    <property type="project" value="UniProtKB-UniRule"/>
</dbReference>
<protein>
    <recommendedName>
        <fullName evidence="9">Leucine--tRNA ligase</fullName>
        <ecNumber evidence="9">6.1.1.4</ecNumber>
    </recommendedName>
    <alternativeName>
        <fullName evidence="9">Leucyl-tRNA synthetase</fullName>
        <shortName evidence="9">LeuRS</shortName>
    </alternativeName>
</protein>
<keyword evidence="4 9" id="KW-0547">Nucleotide-binding</keyword>
<dbReference type="NCBIfam" id="TIGR00396">
    <property type="entry name" value="leuS_bact"/>
    <property type="match status" value="1"/>
</dbReference>
<evidence type="ECO:0000256" key="7">
    <source>
        <dbReference type="ARBA" id="ARBA00023146"/>
    </source>
</evidence>
<dbReference type="Gene3D" id="3.90.740.10">
    <property type="entry name" value="Valyl/Leucyl/Isoleucyl-tRNA synthetase, editing domain"/>
    <property type="match status" value="1"/>
</dbReference>
<dbReference type="GO" id="GO:0005829">
    <property type="term" value="C:cytosol"/>
    <property type="evidence" value="ECO:0007669"/>
    <property type="project" value="TreeGrafter"/>
</dbReference>
<evidence type="ECO:0000313" key="16">
    <source>
        <dbReference type="Proteomes" id="UP000253940"/>
    </source>
</evidence>
<feature type="domain" description="Aminoacyl-tRNA synthetase class Ia" evidence="11">
    <location>
        <begin position="637"/>
        <end position="677"/>
    </location>
</feature>
<gene>
    <name evidence="9" type="primary">leuS</name>
    <name evidence="15" type="ORF">HYN46_04900</name>
</gene>
<feature type="short sequence motif" description="'KMSKS' region" evidence="9">
    <location>
        <begin position="638"/>
        <end position="642"/>
    </location>
</feature>
<dbReference type="Pfam" id="PF08264">
    <property type="entry name" value="Anticodon_1"/>
    <property type="match status" value="1"/>
</dbReference>
<feature type="short sequence motif" description="'HIGH' region" evidence="9">
    <location>
        <begin position="62"/>
        <end position="72"/>
    </location>
</feature>